<dbReference type="Pfam" id="PF00561">
    <property type="entry name" value="Abhydrolase_1"/>
    <property type="match status" value="1"/>
</dbReference>
<gene>
    <name evidence="6" type="ORF">GMA10_02760</name>
</gene>
<feature type="compositionally biased region" description="Basic and acidic residues" evidence="3">
    <location>
        <begin position="384"/>
        <end position="395"/>
    </location>
</feature>
<proteinExistence type="inferred from homology"/>
<dbReference type="InterPro" id="IPR020845">
    <property type="entry name" value="AMP-binding_CS"/>
</dbReference>
<reference evidence="6 7" key="1">
    <citation type="submission" date="2019-12" db="EMBL/GenBank/DDBJ databases">
        <authorList>
            <person name="Li J."/>
            <person name="Shi Y."/>
            <person name="Xu G."/>
            <person name="Xiao D."/>
            <person name="Ran X."/>
        </authorList>
    </citation>
    <scope>NUCLEOTIDE SEQUENCE [LARGE SCALE GENOMIC DNA]</scope>
    <source>
        <strain evidence="6 7">JCM 15915</strain>
    </source>
</reference>
<evidence type="ECO:0000256" key="2">
    <source>
        <dbReference type="ARBA" id="ARBA00022598"/>
    </source>
</evidence>
<evidence type="ECO:0000313" key="7">
    <source>
        <dbReference type="Proteomes" id="UP000462152"/>
    </source>
</evidence>
<feature type="domain" description="AMP-dependent synthetase/ligase" evidence="4">
    <location>
        <begin position="401"/>
        <end position="770"/>
    </location>
</feature>
<dbReference type="PROSITE" id="PS00455">
    <property type="entry name" value="AMP_BINDING"/>
    <property type="match status" value="1"/>
</dbReference>
<dbReference type="EMBL" id="WOGT01000001">
    <property type="protein sequence ID" value="MUN54148.1"/>
    <property type="molecule type" value="Genomic_DNA"/>
</dbReference>
<protein>
    <submittedName>
        <fullName evidence="6">Alpha/beta fold hydrolase</fullName>
    </submittedName>
</protein>
<keyword evidence="7" id="KW-1185">Reference proteome</keyword>
<evidence type="ECO:0000256" key="3">
    <source>
        <dbReference type="SAM" id="MobiDB-lite"/>
    </source>
</evidence>
<feature type="domain" description="AB hydrolase-1" evidence="5">
    <location>
        <begin position="68"/>
        <end position="316"/>
    </location>
</feature>
<dbReference type="SUPFAM" id="SSF53474">
    <property type="entry name" value="alpha/beta-Hydrolases"/>
    <property type="match status" value="1"/>
</dbReference>
<feature type="region of interest" description="Disordered" evidence="3">
    <location>
        <begin position="372"/>
        <end position="400"/>
    </location>
</feature>
<dbReference type="InterPro" id="IPR000073">
    <property type="entry name" value="AB_hydrolase_1"/>
</dbReference>
<dbReference type="Gene3D" id="3.40.50.1820">
    <property type="entry name" value="alpha/beta hydrolase"/>
    <property type="match status" value="1"/>
</dbReference>
<comment type="caution">
    <text evidence="6">The sequence shown here is derived from an EMBL/GenBank/DDBJ whole genome shotgun (WGS) entry which is preliminary data.</text>
</comment>
<dbReference type="GO" id="GO:0006631">
    <property type="term" value="P:fatty acid metabolic process"/>
    <property type="evidence" value="ECO:0007669"/>
    <property type="project" value="TreeGrafter"/>
</dbReference>
<accession>A0A7K1LG89</accession>
<dbReference type="GO" id="GO:0031956">
    <property type="term" value="F:medium-chain fatty acid-CoA ligase activity"/>
    <property type="evidence" value="ECO:0007669"/>
    <property type="project" value="TreeGrafter"/>
</dbReference>
<dbReference type="Gene3D" id="3.40.50.12780">
    <property type="entry name" value="N-terminal domain of ligase-like"/>
    <property type="match status" value="1"/>
</dbReference>
<evidence type="ECO:0000313" key="6">
    <source>
        <dbReference type="EMBL" id="MUN54148.1"/>
    </source>
</evidence>
<organism evidence="6 7">
    <name type="scientific">Rothia koreensis</name>
    <dbReference type="NCBI Taxonomy" id="592378"/>
    <lineage>
        <taxon>Bacteria</taxon>
        <taxon>Bacillati</taxon>
        <taxon>Actinomycetota</taxon>
        <taxon>Actinomycetes</taxon>
        <taxon>Micrococcales</taxon>
        <taxon>Micrococcaceae</taxon>
        <taxon>Rothia</taxon>
    </lineage>
</organism>
<dbReference type="OrthoDB" id="812569at2"/>
<keyword evidence="2" id="KW-0436">Ligase</keyword>
<dbReference type="AlphaFoldDB" id="A0A7K1LG89"/>
<dbReference type="SUPFAM" id="SSF56801">
    <property type="entry name" value="Acetyl-CoA synthetase-like"/>
    <property type="match status" value="1"/>
</dbReference>
<comment type="similarity">
    <text evidence="1">Belongs to the ATP-dependent AMP-binding enzyme family.</text>
</comment>
<evidence type="ECO:0000259" key="4">
    <source>
        <dbReference type="Pfam" id="PF00501"/>
    </source>
</evidence>
<sequence>MATANRTTRPTPRPGPIPLKRWPGVARDASRVIDAESTAPVDSGSLRTWHFLDNGPELERQGLDPVGTILCVHGNPTWSYLWRNVVAAGANSGIQPWRVVAVDQLDMGYSERTGLERSLEDRVRDLGDFTRALGLDDAAGPEGVVTLSHDWGGLISQGWGMKHPDLHRGRIFTNTALHHAQGEEIPGALRLALHPAVHGKGTRSTTAFLDVTLSLHKGTWDPEVRKTFRSPYTSPAAREGIQNFVADIPVDEGHRSYAAMQRIAQAVADDDLPCLVLWGPGDPVFKQRYLDDILARNPEATLHRFDKAGHLVAEEEDISTVLFTWLDEAYLGAPDVVERHRVVREKDRKASPLALDYRPMVSELEERRDDDSLAVVDMGPAGRGLKDRSGDSERRSRTRQATIRRQLSWRELAEQVDRTAEVLRDLGVQAGTRVNLMVPPGSRLTTLIYACLKIGAVIVVADTGLGIKGLTRALRGASPEFLVGIPQALLAAKTAGWPGRRVLAGTAHSSTLRLLGAETGIESHEVSAAQPTTPWNAPQPDNVAAILYTSGSTGPAKGVAYTHRQLSSMRDAIQNTYGLGEGAGLVAGFAPFALLGPALGATSVTPDMDVTQPKTLTAKALAQAVRAISATVVFASPAALMNVVETREDMNEDEQAAMQGVERLLSAGAPITVPLLEGMEEICPHAKLHTPYGMTECLPLTDVNLDQIREAERDADPQDGVEGAGAGVCVGTPVYGARVQVVPLDDTGAATGEPTHTPGITGEIIAAAPHAKDHYDRLWWTERTSASIPGWHRTGDVGHFDATGRLWVEGRLSHLISTESGLLTPVAGETAAEKISGVRRAAVVGVGPWGAQVPVVVVERESAPARNGSRAIKDGPAPQALARAVRSVVESATGVRVAAILQVREHPTDIRHNSKIDRPRLAAWADSVLSGGKVRKP</sequence>
<keyword evidence="6" id="KW-0378">Hydrolase</keyword>
<dbReference type="InterPro" id="IPR000873">
    <property type="entry name" value="AMP-dep_synth/lig_dom"/>
</dbReference>
<evidence type="ECO:0000259" key="5">
    <source>
        <dbReference type="Pfam" id="PF00561"/>
    </source>
</evidence>
<evidence type="ECO:0000256" key="1">
    <source>
        <dbReference type="ARBA" id="ARBA00006432"/>
    </source>
</evidence>
<dbReference type="Proteomes" id="UP000462152">
    <property type="component" value="Unassembled WGS sequence"/>
</dbReference>
<dbReference type="InterPro" id="IPR042099">
    <property type="entry name" value="ANL_N_sf"/>
</dbReference>
<dbReference type="GO" id="GO:0016787">
    <property type="term" value="F:hydrolase activity"/>
    <property type="evidence" value="ECO:0007669"/>
    <property type="project" value="UniProtKB-KW"/>
</dbReference>
<dbReference type="PANTHER" id="PTHR43201:SF5">
    <property type="entry name" value="MEDIUM-CHAIN ACYL-COA LIGASE ACSF2, MITOCHONDRIAL"/>
    <property type="match status" value="1"/>
</dbReference>
<dbReference type="Pfam" id="PF00501">
    <property type="entry name" value="AMP-binding"/>
    <property type="match status" value="1"/>
</dbReference>
<dbReference type="InterPro" id="IPR029058">
    <property type="entry name" value="AB_hydrolase_fold"/>
</dbReference>
<dbReference type="PANTHER" id="PTHR43201">
    <property type="entry name" value="ACYL-COA SYNTHETASE"/>
    <property type="match status" value="1"/>
</dbReference>
<name>A0A7K1LG89_9MICC</name>